<proteinExistence type="predicted"/>
<sequence>TVLLSATITGVFPLAVAGALVGAPSSRSHLELEPLM</sequence>
<evidence type="ECO:0000313" key="2">
    <source>
        <dbReference type="Proteomes" id="UP000265520"/>
    </source>
</evidence>
<dbReference type="AlphaFoldDB" id="A0A392SLY5"/>
<accession>A0A392SLY5</accession>
<evidence type="ECO:0000313" key="1">
    <source>
        <dbReference type="EMBL" id="MCI49432.1"/>
    </source>
</evidence>
<dbReference type="Proteomes" id="UP000265520">
    <property type="component" value="Unassembled WGS sequence"/>
</dbReference>
<keyword evidence="2" id="KW-1185">Reference proteome</keyword>
<comment type="caution">
    <text evidence="1">The sequence shown here is derived from an EMBL/GenBank/DDBJ whole genome shotgun (WGS) entry which is preliminary data.</text>
</comment>
<name>A0A392SLY5_9FABA</name>
<protein>
    <submittedName>
        <fullName evidence="1">Uncharacterized protein</fullName>
    </submittedName>
</protein>
<dbReference type="EMBL" id="LXQA010401077">
    <property type="protein sequence ID" value="MCI49432.1"/>
    <property type="molecule type" value="Genomic_DNA"/>
</dbReference>
<organism evidence="1 2">
    <name type="scientific">Trifolium medium</name>
    <dbReference type="NCBI Taxonomy" id="97028"/>
    <lineage>
        <taxon>Eukaryota</taxon>
        <taxon>Viridiplantae</taxon>
        <taxon>Streptophyta</taxon>
        <taxon>Embryophyta</taxon>
        <taxon>Tracheophyta</taxon>
        <taxon>Spermatophyta</taxon>
        <taxon>Magnoliopsida</taxon>
        <taxon>eudicotyledons</taxon>
        <taxon>Gunneridae</taxon>
        <taxon>Pentapetalae</taxon>
        <taxon>rosids</taxon>
        <taxon>fabids</taxon>
        <taxon>Fabales</taxon>
        <taxon>Fabaceae</taxon>
        <taxon>Papilionoideae</taxon>
        <taxon>50 kb inversion clade</taxon>
        <taxon>NPAAA clade</taxon>
        <taxon>Hologalegina</taxon>
        <taxon>IRL clade</taxon>
        <taxon>Trifolieae</taxon>
        <taxon>Trifolium</taxon>
    </lineage>
</organism>
<reference evidence="1 2" key="1">
    <citation type="journal article" date="2018" name="Front. Plant Sci.">
        <title>Red Clover (Trifolium pratense) and Zigzag Clover (T. medium) - A Picture of Genomic Similarities and Differences.</title>
        <authorList>
            <person name="Dluhosova J."/>
            <person name="Istvanek J."/>
            <person name="Nedelnik J."/>
            <person name="Repkova J."/>
        </authorList>
    </citation>
    <scope>NUCLEOTIDE SEQUENCE [LARGE SCALE GENOMIC DNA]</scope>
    <source>
        <strain evidence="2">cv. 10/8</strain>
        <tissue evidence="1">Leaf</tissue>
    </source>
</reference>
<feature type="non-terminal residue" evidence="1">
    <location>
        <position position="1"/>
    </location>
</feature>